<dbReference type="SUPFAM" id="SSF56176">
    <property type="entry name" value="FAD-binding/transporter-associated domain-like"/>
    <property type="match status" value="1"/>
</dbReference>
<dbReference type="EMBL" id="JAMTCP010000001">
    <property type="protein sequence ID" value="MCP2256490.1"/>
    <property type="molecule type" value="Genomic_DNA"/>
</dbReference>
<name>A0ABT1HLW2_STRSD</name>
<evidence type="ECO:0000313" key="3">
    <source>
        <dbReference type="EMBL" id="MCP2256490.1"/>
    </source>
</evidence>
<dbReference type="InterPro" id="IPR007173">
    <property type="entry name" value="ALO_C"/>
</dbReference>
<gene>
    <name evidence="3" type="ORF">LX15_000173</name>
</gene>
<evidence type="ECO:0000259" key="2">
    <source>
        <dbReference type="PROSITE" id="PS51387"/>
    </source>
</evidence>
<comment type="caution">
    <text evidence="3">The sequence shown here is derived from an EMBL/GenBank/DDBJ whole genome shotgun (WGS) entry which is preliminary data.</text>
</comment>
<dbReference type="InterPro" id="IPR006094">
    <property type="entry name" value="Oxid_FAD_bind_N"/>
</dbReference>
<dbReference type="PANTHER" id="PTHR43762:SF1">
    <property type="entry name" value="D-ARABINONO-1,4-LACTONE OXIDASE"/>
    <property type="match status" value="1"/>
</dbReference>
<reference evidence="3 4" key="1">
    <citation type="submission" date="2022-06" db="EMBL/GenBank/DDBJ databases">
        <title>Genomic Encyclopedia of Archaeal and Bacterial Type Strains, Phase II (KMG-II): from individual species to whole genera.</title>
        <authorList>
            <person name="Goeker M."/>
        </authorList>
    </citation>
    <scope>NUCLEOTIDE SEQUENCE [LARGE SCALE GENOMIC DNA]</scope>
    <source>
        <strain evidence="3 4">DSM 40477</strain>
    </source>
</reference>
<dbReference type="PIRSF" id="PIRSF000136">
    <property type="entry name" value="LGO_GLO"/>
    <property type="match status" value="1"/>
</dbReference>
<dbReference type="InterPro" id="IPR016166">
    <property type="entry name" value="FAD-bd_PCMH"/>
</dbReference>
<protein>
    <submittedName>
        <fullName evidence="3">Xylitol oxidase</fullName>
    </submittedName>
</protein>
<evidence type="ECO:0000256" key="1">
    <source>
        <dbReference type="ARBA" id="ARBA00023002"/>
    </source>
</evidence>
<dbReference type="Gene3D" id="3.30.70.2530">
    <property type="match status" value="1"/>
</dbReference>
<dbReference type="PROSITE" id="PS51387">
    <property type="entry name" value="FAD_PCMH"/>
    <property type="match status" value="1"/>
</dbReference>
<evidence type="ECO:0000313" key="4">
    <source>
        <dbReference type="Proteomes" id="UP001205311"/>
    </source>
</evidence>
<dbReference type="InterPro" id="IPR016167">
    <property type="entry name" value="FAD-bd_PCMH_sub1"/>
</dbReference>
<keyword evidence="4" id="KW-1185">Reference proteome</keyword>
<dbReference type="PANTHER" id="PTHR43762">
    <property type="entry name" value="L-GULONOLACTONE OXIDASE"/>
    <property type="match status" value="1"/>
</dbReference>
<proteinExistence type="predicted"/>
<dbReference type="InterPro" id="IPR010031">
    <property type="entry name" value="FAD_lactone_oxidase-like"/>
</dbReference>
<dbReference type="Gene3D" id="1.10.45.10">
    <property type="entry name" value="Vanillyl-alcohol Oxidase, Chain A, domain 4"/>
    <property type="match status" value="1"/>
</dbReference>
<keyword evidence="1" id="KW-0560">Oxidoreductase</keyword>
<dbReference type="InterPro" id="IPR016171">
    <property type="entry name" value="Vanillyl_alc_oxidase_C-sub2"/>
</dbReference>
<dbReference type="Pfam" id="PF01565">
    <property type="entry name" value="FAD_binding_4"/>
    <property type="match status" value="1"/>
</dbReference>
<dbReference type="InterPro" id="IPR036318">
    <property type="entry name" value="FAD-bd_PCMH-like_sf"/>
</dbReference>
<dbReference type="RefSeq" id="WP_253667488.1">
    <property type="nucleotide sequence ID" value="NZ_JAMTCP010000001.1"/>
</dbReference>
<sequence>MSQAVRNWAGNVVFSPRNVHAPVSVEHLQELVNEAGQVRVMGTGHSFSALVETSRTLLRLDRLPRTVEVDADSRTAWVSAATTLGELAPRLHERALALPILPSLPHISVGGACATATHGSGNDVGSLASAVRAVRWVTGDGEVRTISRGSPRFEGVVVSLGALGVVTHLELDLVPTFEVEQHVYEDLPWSSLLDGGAEIFACASAVSVFTDWRRSPSVWVKRRSDDAPVDLTWTGARKASRPRHPIAHLSAENCTPQLGVPGPWHERLPHFRPDRVPSAGAELQSEYLLPRDRMTEVLRALRELAPLITPVLQVSEIRTVGAEPHWLSPSHHRASVAVHFTWRPDAGAVSRVLPRIEHALDPWSPRPHWGKISMTSPRLLASRYPYWAEFRALRQDMDPSRKFANRLIEDWFLVDHAGSAGDRADERR</sequence>
<feature type="domain" description="FAD-binding PCMH-type" evidence="2">
    <location>
        <begin position="12"/>
        <end position="176"/>
    </location>
</feature>
<dbReference type="Pfam" id="PF04030">
    <property type="entry name" value="ALO"/>
    <property type="match status" value="1"/>
</dbReference>
<organism evidence="3 4">
    <name type="scientific">Streptoalloteichus tenebrarius (strain ATCC 17920 / DSM 40477 / JCM 4838 / CBS 697.72 / NBRC 16177 / NCIMB 11028 / NRRL B-12390 / A12253. 1 / ISP 5477)</name>
    <name type="common">Streptomyces tenebrarius</name>
    <dbReference type="NCBI Taxonomy" id="1933"/>
    <lineage>
        <taxon>Bacteria</taxon>
        <taxon>Bacillati</taxon>
        <taxon>Actinomycetota</taxon>
        <taxon>Actinomycetes</taxon>
        <taxon>Pseudonocardiales</taxon>
        <taxon>Pseudonocardiaceae</taxon>
        <taxon>Streptoalloteichus</taxon>
    </lineage>
</organism>
<dbReference type="Gene3D" id="3.30.70.2520">
    <property type="match status" value="1"/>
</dbReference>
<accession>A0ABT1HLW2</accession>
<dbReference type="Gene3D" id="3.30.465.10">
    <property type="match status" value="1"/>
</dbReference>
<dbReference type="InterPro" id="IPR016169">
    <property type="entry name" value="FAD-bd_PCMH_sub2"/>
</dbReference>
<dbReference type="Gene3D" id="3.30.43.10">
    <property type="entry name" value="Uridine Diphospho-n-acetylenolpyruvylglucosamine Reductase, domain 2"/>
    <property type="match status" value="1"/>
</dbReference>
<dbReference type="Proteomes" id="UP001205311">
    <property type="component" value="Unassembled WGS sequence"/>
</dbReference>